<dbReference type="Pfam" id="PF24400">
    <property type="entry name" value="DUF7544"/>
    <property type="match status" value="1"/>
</dbReference>
<gene>
    <name evidence="3" type="ORF">HYG81_16640</name>
</gene>
<keyword evidence="2" id="KW-1133">Transmembrane helix</keyword>
<evidence type="ECO:0000313" key="3">
    <source>
        <dbReference type="EMBL" id="QLK25689.1"/>
    </source>
</evidence>
<feature type="compositionally biased region" description="Gly residues" evidence="1">
    <location>
        <begin position="317"/>
        <end position="326"/>
    </location>
</feature>
<reference evidence="3 4" key="1">
    <citation type="submission" date="2020-07" db="EMBL/GenBank/DDBJ databases">
        <title>Natrinema (YPL30) sp. nov. and Haloterrigena xxxxxx (YPL8) sp. nov., isolated from a salt mine.</title>
        <authorList>
            <person name="Cui H."/>
        </authorList>
    </citation>
    <scope>NUCLEOTIDE SEQUENCE [LARGE SCALE GENOMIC DNA]</scope>
    <source>
        <strain evidence="3 4">YPL13</strain>
    </source>
</reference>
<feature type="transmembrane region" description="Helical" evidence="2">
    <location>
        <begin position="255"/>
        <end position="278"/>
    </location>
</feature>
<feature type="transmembrane region" description="Helical" evidence="2">
    <location>
        <begin position="74"/>
        <end position="104"/>
    </location>
</feature>
<dbReference type="KEGG" id="nay:HYG81_16640"/>
<dbReference type="InterPro" id="IPR055966">
    <property type="entry name" value="DUF7544"/>
</dbReference>
<feature type="transmembrane region" description="Helical" evidence="2">
    <location>
        <begin position="125"/>
        <end position="149"/>
    </location>
</feature>
<feature type="transmembrane region" description="Helical" evidence="2">
    <location>
        <begin position="216"/>
        <end position="249"/>
    </location>
</feature>
<protein>
    <submittedName>
        <fullName evidence="3">Uncharacterized protein</fullName>
    </submittedName>
</protein>
<evidence type="ECO:0000256" key="1">
    <source>
        <dbReference type="SAM" id="MobiDB-lite"/>
    </source>
</evidence>
<feature type="transmembrane region" description="Helical" evidence="2">
    <location>
        <begin position="25"/>
        <end position="43"/>
    </location>
</feature>
<proteinExistence type="predicted"/>
<feature type="transmembrane region" description="Helical" evidence="2">
    <location>
        <begin position="155"/>
        <end position="177"/>
    </location>
</feature>
<feature type="compositionally biased region" description="Basic and acidic residues" evidence="1">
    <location>
        <begin position="360"/>
        <end position="384"/>
    </location>
</feature>
<dbReference type="OrthoDB" id="137652at2157"/>
<feature type="compositionally biased region" description="Acidic residues" evidence="1">
    <location>
        <begin position="385"/>
        <end position="395"/>
    </location>
</feature>
<feature type="compositionally biased region" description="Acidic residues" evidence="1">
    <location>
        <begin position="327"/>
        <end position="345"/>
    </location>
</feature>
<keyword evidence="2" id="KW-0812">Transmembrane</keyword>
<feature type="region of interest" description="Disordered" evidence="1">
    <location>
        <begin position="312"/>
        <end position="402"/>
    </location>
</feature>
<dbReference type="RefSeq" id="WP_180840873.1">
    <property type="nucleotide sequence ID" value="NZ_CP059154.1"/>
</dbReference>
<organism evidence="3 4">
    <name type="scientific">Natrinema zhouii</name>
    <dbReference type="NCBI Taxonomy" id="1710539"/>
    <lineage>
        <taxon>Archaea</taxon>
        <taxon>Methanobacteriati</taxon>
        <taxon>Methanobacteriota</taxon>
        <taxon>Stenosarchaea group</taxon>
        <taxon>Halobacteria</taxon>
        <taxon>Halobacteriales</taxon>
        <taxon>Natrialbaceae</taxon>
        <taxon>Natrinema</taxon>
    </lineage>
</organism>
<sequence length="402" mass="44154">MFAIDDLSDAIDVTREFLTPVRPGTWLKLALIVFFVGGTGFGGQSFSGGGGGIGSETPPDTGTDPGTAVDFAEWLPILIAIALFFLVIGLGFLFVSSLLEFTLLETLRSGEVHVRRYTSRNVGRGAHLFGFRVALGLLALVLLGIPLIAIVLSGIAWELIGLFILFAIPVGIGFAVVDRLTTVFVAPTMLERDLGVVAAWKRIWPTLTSHWTEYVVYLLLVWVLQLVIGFATMLLLLVLLIPFLILFFILLLVPFLNLLLLLFVPVLVLLFVLFSALIQVPVVTYLRYYALLVLGDTDPELDLIPEQRAAVRDGGSDRTGGTGGGWDSDDDGPDGDDRGWDDESDQWGRDESQDDGWDDTGSRDDTDTRDDTDSRDDTDFRDTTDSSESDDDRDDRDDRGGW</sequence>
<dbReference type="AlphaFoldDB" id="A0A7D6CPT6"/>
<name>A0A7D6CPT6_9EURY</name>
<keyword evidence="2" id="KW-0472">Membrane</keyword>
<evidence type="ECO:0000256" key="2">
    <source>
        <dbReference type="SAM" id="Phobius"/>
    </source>
</evidence>
<evidence type="ECO:0000313" key="4">
    <source>
        <dbReference type="Proteomes" id="UP000510869"/>
    </source>
</evidence>
<accession>A0A7D6CPT6</accession>
<dbReference type="Proteomes" id="UP000510869">
    <property type="component" value="Chromosome"/>
</dbReference>
<keyword evidence="4" id="KW-1185">Reference proteome</keyword>
<dbReference type="EMBL" id="CP059154">
    <property type="protein sequence ID" value="QLK25689.1"/>
    <property type="molecule type" value="Genomic_DNA"/>
</dbReference>
<dbReference type="GeneID" id="56144867"/>